<comment type="caution">
    <text evidence="3">The sequence shown here is derived from an EMBL/GenBank/DDBJ whole genome shotgun (WGS) entry which is preliminary data.</text>
</comment>
<dbReference type="EMBL" id="JAUIRO010000001">
    <property type="protein sequence ID" value="KAK0733182.1"/>
    <property type="molecule type" value="Genomic_DNA"/>
</dbReference>
<dbReference type="RefSeq" id="XP_060302059.1">
    <property type="nucleotide sequence ID" value="XM_060446927.1"/>
</dbReference>
<feature type="signal peptide" evidence="2">
    <location>
        <begin position="1"/>
        <end position="21"/>
    </location>
</feature>
<accession>A0AA40BFB8</accession>
<dbReference type="AlphaFoldDB" id="A0AA40BFB8"/>
<keyword evidence="4" id="KW-1185">Reference proteome</keyword>
<gene>
    <name evidence="3" type="ORF">B0T26DRAFT_797270</name>
</gene>
<dbReference type="GeneID" id="85330197"/>
<evidence type="ECO:0000313" key="3">
    <source>
        <dbReference type="EMBL" id="KAK0733182.1"/>
    </source>
</evidence>
<reference evidence="3" key="1">
    <citation type="submission" date="2023-06" db="EMBL/GenBank/DDBJ databases">
        <title>Genome-scale phylogeny and comparative genomics of the fungal order Sordariales.</title>
        <authorList>
            <consortium name="Lawrence Berkeley National Laboratory"/>
            <person name="Hensen N."/>
            <person name="Bonometti L."/>
            <person name="Westerberg I."/>
            <person name="Brannstrom I.O."/>
            <person name="Guillou S."/>
            <person name="Cros-Aarteil S."/>
            <person name="Calhoun S."/>
            <person name="Haridas S."/>
            <person name="Kuo A."/>
            <person name="Mondo S."/>
            <person name="Pangilinan J."/>
            <person name="Riley R."/>
            <person name="LaButti K."/>
            <person name="Andreopoulos B."/>
            <person name="Lipzen A."/>
            <person name="Chen C."/>
            <person name="Yanf M."/>
            <person name="Daum C."/>
            <person name="Ng V."/>
            <person name="Clum A."/>
            <person name="Steindorff A."/>
            <person name="Ohm R."/>
            <person name="Martin F."/>
            <person name="Silar P."/>
            <person name="Natvig D."/>
            <person name="Lalanne C."/>
            <person name="Gautier V."/>
            <person name="Ament-velasquez S.L."/>
            <person name="Kruys A."/>
            <person name="Hutchinson M.I."/>
            <person name="Powell A.J."/>
            <person name="Barry K."/>
            <person name="Miller A.N."/>
            <person name="Grigoriev I.V."/>
            <person name="Debuchy R."/>
            <person name="Gladieux P."/>
            <person name="Thoren M.H."/>
            <person name="Johannesson H."/>
        </authorList>
    </citation>
    <scope>NUCLEOTIDE SEQUENCE</scope>
    <source>
        <strain evidence="3">SMH2392-1A</strain>
    </source>
</reference>
<feature type="chain" id="PRO_5041336825" evidence="2">
    <location>
        <begin position="22"/>
        <end position="369"/>
    </location>
</feature>
<proteinExistence type="predicted"/>
<sequence>MTCILWRGCLTHALVILRIEAVVLQGEKNLSQWNNSLLSVLEVQGLEHYIEEEVKEPVAPEGANQTALDAYEEKIDQWRTERAFVKAVILQTLTAAVQEKLEAQNWNPREKNPKVLYDLIRRVIPRLTQEATTDFVMEYMKIDRASFTSMQAFLTRLRFIYKKLAELNAPINDNFHVNAVIGKLKKTYPKRYVFWLAGLKLGSMTWTSLNSELEEISANEEATTNFTKLALSSNNNDDNKKGGTQKRIICPKEGYPAGITARRLPSTVGTANLRELQRALHNNGGLANPSTSSDSHLLLSGNFFAPQIDLPSEDLLASRAPTQTFYIPESPHTGMPMPEPRANPERERGGLEQVSNPADNPDFRISPRY</sequence>
<keyword evidence="2" id="KW-0732">Signal</keyword>
<organism evidence="3 4">
    <name type="scientific">Lasiosphaeria miniovina</name>
    <dbReference type="NCBI Taxonomy" id="1954250"/>
    <lineage>
        <taxon>Eukaryota</taxon>
        <taxon>Fungi</taxon>
        <taxon>Dikarya</taxon>
        <taxon>Ascomycota</taxon>
        <taxon>Pezizomycotina</taxon>
        <taxon>Sordariomycetes</taxon>
        <taxon>Sordariomycetidae</taxon>
        <taxon>Sordariales</taxon>
        <taxon>Lasiosphaeriaceae</taxon>
        <taxon>Lasiosphaeria</taxon>
    </lineage>
</organism>
<feature type="region of interest" description="Disordered" evidence="1">
    <location>
        <begin position="325"/>
        <end position="369"/>
    </location>
</feature>
<evidence type="ECO:0000256" key="1">
    <source>
        <dbReference type="SAM" id="MobiDB-lite"/>
    </source>
</evidence>
<evidence type="ECO:0000313" key="4">
    <source>
        <dbReference type="Proteomes" id="UP001172101"/>
    </source>
</evidence>
<protein>
    <submittedName>
        <fullName evidence="3">Uncharacterized protein</fullName>
    </submittedName>
</protein>
<dbReference type="Proteomes" id="UP001172101">
    <property type="component" value="Unassembled WGS sequence"/>
</dbReference>
<name>A0AA40BFB8_9PEZI</name>
<evidence type="ECO:0000256" key="2">
    <source>
        <dbReference type="SAM" id="SignalP"/>
    </source>
</evidence>